<dbReference type="SUPFAM" id="SSF53448">
    <property type="entry name" value="Nucleotide-diphospho-sugar transferases"/>
    <property type="match status" value="1"/>
</dbReference>
<feature type="domain" description="Glycosyltransferase 2-like" evidence="2">
    <location>
        <begin position="8"/>
        <end position="111"/>
    </location>
</feature>
<keyword evidence="4" id="KW-1185">Reference proteome</keyword>
<dbReference type="GO" id="GO:0016758">
    <property type="term" value="F:hexosyltransferase activity"/>
    <property type="evidence" value="ECO:0007669"/>
    <property type="project" value="UniProtKB-ARBA"/>
</dbReference>
<accession>A0A3D9IMH1</accession>
<evidence type="ECO:0000259" key="2">
    <source>
        <dbReference type="Pfam" id="PF00535"/>
    </source>
</evidence>
<evidence type="ECO:0000313" key="4">
    <source>
        <dbReference type="Proteomes" id="UP000256977"/>
    </source>
</evidence>
<evidence type="ECO:0000256" key="1">
    <source>
        <dbReference type="ARBA" id="ARBA00006739"/>
    </source>
</evidence>
<dbReference type="AlphaFoldDB" id="A0A3D9IMH1"/>
<sequence length="233" mass="27265">MSKPGVSIITCTNQPDFLLNILNNYRMQRYRRKELIIILNKDSLNLQEWRKKASILPNVSVYQVPEQISLGQCLNCGISRAKYPLIAKFDHDDYYSPYYLNEQVKALLRTKSPVTGKHACLVYLVASNKLIIRSPQEKNKFVRFVQGGTLLFRREILKNVRFQNLSLGEDVKFLRDCAKKGYSIYATTPYNYVYIRRKDKSTHTWRVSDQRFLTGSQPVAVTKDYLRFALRKH</sequence>
<protein>
    <submittedName>
        <fullName evidence="3">Glycosyl transferase family 2</fullName>
    </submittedName>
</protein>
<comment type="caution">
    <text evidence="3">The sequence shown here is derived from an EMBL/GenBank/DDBJ whole genome shotgun (WGS) entry which is preliminary data.</text>
</comment>
<dbReference type="Gene3D" id="3.90.550.10">
    <property type="entry name" value="Spore Coat Polysaccharide Biosynthesis Protein SpsA, Chain A"/>
    <property type="match status" value="1"/>
</dbReference>
<dbReference type="Proteomes" id="UP000256977">
    <property type="component" value="Unassembled WGS sequence"/>
</dbReference>
<dbReference type="InterPro" id="IPR029044">
    <property type="entry name" value="Nucleotide-diphossugar_trans"/>
</dbReference>
<evidence type="ECO:0000313" key="3">
    <source>
        <dbReference type="EMBL" id="RED62973.1"/>
    </source>
</evidence>
<gene>
    <name evidence="3" type="ORF">DFP98_12775</name>
</gene>
<reference evidence="3 4" key="1">
    <citation type="submission" date="2018-07" db="EMBL/GenBank/DDBJ databases">
        <title>Genomic Encyclopedia of Type Strains, Phase III (KMG-III): the genomes of soil and plant-associated and newly described type strains.</title>
        <authorList>
            <person name="Whitman W."/>
        </authorList>
    </citation>
    <scope>NUCLEOTIDE SEQUENCE [LARGE SCALE GENOMIC DNA]</scope>
    <source>
        <strain evidence="3 4">CECT 7287</strain>
    </source>
</reference>
<dbReference type="OrthoDB" id="6713581at2"/>
<dbReference type="InterPro" id="IPR001173">
    <property type="entry name" value="Glyco_trans_2-like"/>
</dbReference>
<organism evidence="3 4">
    <name type="scientific">Cohnella phaseoli</name>
    <dbReference type="NCBI Taxonomy" id="456490"/>
    <lineage>
        <taxon>Bacteria</taxon>
        <taxon>Bacillati</taxon>
        <taxon>Bacillota</taxon>
        <taxon>Bacilli</taxon>
        <taxon>Bacillales</taxon>
        <taxon>Paenibacillaceae</taxon>
        <taxon>Cohnella</taxon>
    </lineage>
</organism>
<keyword evidence="3" id="KW-0808">Transferase</keyword>
<name>A0A3D9IMH1_9BACL</name>
<dbReference type="PANTHER" id="PTHR22916:SF3">
    <property type="entry name" value="UDP-GLCNAC:BETAGAL BETA-1,3-N-ACETYLGLUCOSAMINYLTRANSFERASE-LIKE PROTEIN 1"/>
    <property type="match status" value="1"/>
</dbReference>
<dbReference type="PANTHER" id="PTHR22916">
    <property type="entry name" value="GLYCOSYLTRANSFERASE"/>
    <property type="match status" value="1"/>
</dbReference>
<dbReference type="Pfam" id="PF00535">
    <property type="entry name" value="Glycos_transf_2"/>
    <property type="match status" value="1"/>
</dbReference>
<proteinExistence type="inferred from homology"/>
<dbReference type="CDD" id="cd00761">
    <property type="entry name" value="Glyco_tranf_GTA_type"/>
    <property type="match status" value="1"/>
</dbReference>
<comment type="similarity">
    <text evidence="1">Belongs to the glycosyltransferase 2 family.</text>
</comment>
<dbReference type="EMBL" id="QRDZ01000027">
    <property type="protein sequence ID" value="RED62973.1"/>
    <property type="molecule type" value="Genomic_DNA"/>
</dbReference>
<dbReference type="RefSeq" id="WP_116063885.1">
    <property type="nucleotide sequence ID" value="NZ_QRDZ01000027.1"/>
</dbReference>